<dbReference type="OrthoDB" id="526228at2759"/>
<dbReference type="EMBL" id="PZQS01000009">
    <property type="protein sequence ID" value="PVD24222.1"/>
    <property type="molecule type" value="Genomic_DNA"/>
</dbReference>
<keyword evidence="3" id="KW-1185">Reference proteome</keyword>
<dbReference type="STRING" id="400727.A0A2T7NSU3"/>
<proteinExistence type="predicted"/>
<reference evidence="2 3" key="1">
    <citation type="submission" date="2018-04" db="EMBL/GenBank/DDBJ databases">
        <title>The genome of golden apple snail Pomacea canaliculata provides insight into stress tolerance and invasive adaptation.</title>
        <authorList>
            <person name="Liu C."/>
            <person name="Liu B."/>
            <person name="Ren Y."/>
            <person name="Zhang Y."/>
            <person name="Wang H."/>
            <person name="Li S."/>
            <person name="Jiang F."/>
            <person name="Yin L."/>
            <person name="Zhang G."/>
            <person name="Qian W."/>
            <person name="Fan W."/>
        </authorList>
    </citation>
    <scope>NUCLEOTIDE SEQUENCE [LARGE SCALE GENOMIC DNA]</scope>
    <source>
        <strain evidence="2">SZHN2017</strain>
        <tissue evidence="2">Muscle</tissue>
    </source>
</reference>
<dbReference type="SUPFAM" id="SSF52540">
    <property type="entry name" value="P-loop containing nucleoside triphosphate hydrolases"/>
    <property type="match status" value="1"/>
</dbReference>
<dbReference type="InterPro" id="IPR027417">
    <property type="entry name" value="P-loop_NTPase"/>
</dbReference>
<dbReference type="GO" id="GO:0050659">
    <property type="term" value="F:N-acetylgalactosamine 4-sulfate 6-O-sulfotransferase activity"/>
    <property type="evidence" value="ECO:0007669"/>
    <property type="project" value="TreeGrafter"/>
</dbReference>
<evidence type="ECO:0000313" key="3">
    <source>
        <dbReference type="Proteomes" id="UP000245119"/>
    </source>
</evidence>
<dbReference type="GO" id="GO:0019319">
    <property type="term" value="P:hexose biosynthetic process"/>
    <property type="evidence" value="ECO:0007669"/>
    <property type="project" value="TreeGrafter"/>
</dbReference>
<dbReference type="Gene3D" id="3.40.50.300">
    <property type="entry name" value="P-loop containing nucleotide triphosphate hydrolases"/>
    <property type="match status" value="1"/>
</dbReference>
<sequence>MFHDYAVNAVHLYKECFKRWSVRACAFNVTLHDDAVVRLLEGLYPVYLEDWLRIFRRDQIMVFRNEDYAEDIKGHIEAAFNFLDLAPLNDTLMAAIAEHDSSNVGVNYGVVGPMLPETIAVLNEFYEPFIHRLAELLQDNKFLWKDIVVT</sequence>
<feature type="domain" description="Sulfotransferase" evidence="1">
    <location>
        <begin position="40"/>
        <end position="103"/>
    </location>
</feature>
<dbReference type="InterPro" id="IPR052654">
    <property type="entry name" value="CS_Sulfotransferase"/>
</dbReference>
<organism evidence="2 3">
    <name type="scientific">Pomacea canaliculata</name>
    <name type="common">Golden apple snail</name>
    <dbReference type="NCBI Taxonomy" id="400727"/>
    <lineage>
        <taxon>Eukaryota</taxon>
        <taxon>Metazoa</taxon>
        <taxon>Spiralia</taxon>
        <taxon>Lophotrochozoa</taxon>
        <taxon>Mollusca</taxon>
        <taxon>Gastropoda</taxon>
        <taxon>Caenogastropoda</taxon>
        <taxon>Architaenioglossa</taxon>
        <taxon>Ampullarioidea</taxon>
        <taxon>Ampullariidae</taxon>
        <taxon>Pomacea</taxon>
    </lineage>
</organism>
<dbReference type="PANTHER" id="PTHR15723:SF0">
    <property type="entry name" value="CARBOHYDRATE SULFOTRANSFERASE 15"/>
    <property type="match status" value="1"/>
</dbReference>
<evidence type="ECO:0000313" key="2">
    <source>
        <dbReference type="EMBL" id="PVD24222.1"/>
    </source>
</evidence>
<accession>A0A2T7NSU3</accession>
<dbReference type="OMA" id="NDDAFTW"/>
<name>A0A2T7NSU3_POMCA</name>
<dbReference type="PANTHER" id="PTHR15723">
    <property type="entry name" value="CARBOHYDRATE SULFOTRANSFERASE 15"/>
    <property type="match status" value="1"/>
</dbReference>
<evidence type="ECO:0000259" key="1">
    <source>
        <dbReference type="Pfam" id="PF00685"/>
    </source>
</evidence>
<protein>
    <recommendedName>
        <fullName evidence="1">Sulfotransferase domain-containing protein</fullName>
    </recommendedName>
</protein>
<gene>
    <name evidence="2" type="ORF">C0Q70_14692</name>
</gene>
<comment type="caution">
    <text evidence="2">The sequence shown here is derived from an EMBL/GenBank/DDBJ whole genome shotgun (WGS) entry which is preliminary data.</text>
</comment>
<dbReference type="AlphaFoldDB" id="A0A2T7NSU3"/>
<dbReference type="InterPro" id="IPR000863">
    <property type="entry name" value="Sulfotransferase_dom"/>
</dbReference>
<dbReference type="Pfam" id="PF00685">
    <property type="entry name" value="Sulfotransfer_1"/>
    <property type="match status" value="1"/>
</dbReference>
<dbReference type="Proteomes" id="UP000245119">
    <property type="component" value="Linkage Group LG9"/>
</dbReference>